<reference evidence="2" key="2">
    <citation type="submission" date="2022-10" db="EMBL/GenBank/DDBJ databases">
        <authorList>
            <person name="Aronson H.S."/>
        </authorList>
    </citation>
    <scope>NUCLEOTIDE SEQUENCE</scope>
    <source>
        <strain evidence="2">RS19-109</strain>
    </source>
</reference>
<dbReference type="InterPro" id="IPR029016">
    <property type="entry name" value="GAF-like_dom_sf"/>
</dbReference>
<dbReference type="Gene3D" id="3.30.450.40">
    <property type="match status" value="1"/>
</dbReference>
<dbReference type="EMBL" id="JAPHEH010000001">
    <property type="protein sequence ID" value="MDG4474938.1"/>
    <property type="molecule type" value="Genomic_DNA"/>
</dbReference>
<accession>A0A9X4RLB9</accession>
<feature type="domain" description="HD-GYP" evidence="1">
    <location>
        <begin position="255"/>
        <end position="450"/>
    </location>
</feature>
<dbReference type="Pfam" id="PF13487">
    <property type="entry name" value="HD_5"/>
    <property type="match status" value="1"/>
</dbReference>
<comment type="caution">
    <text evidence="2">The sequence shown here is derived from an EMBL/GenBank/DDBJ whole genome shotgun (WGS) entry which is preliminary data.</text>
</comment>
<dbReference type="Gene3D" id="1.10.3210.10">
    <property type="entry name" value="Hypothetical protein af1432"/>
    <property type="match status" value="1"/>
</dbReference>
<dbReference type="RefSeq" id="WP_307631916.1">
    <property type="nucleotide sequence ID" value="NZ_JAPHEH010000001.1"/>
</dbReference>
<evidence type="ECO:0000313" key="3">
    <source>
        <dbReference type="Proteomes" id="UP001154240"/>
    </source>
</evidence>
<name>A0A9X4RLB9_9BACT</name>
<dbReference type="AlphaFoldDB" id="A0A9X4RLB9"/>
<dbReference type="PROSITE" id="PS51832">
    <property type="entry name" value="HD_GYP"/>
    <property type="match status" value="1"/>
</dbReference>
<dbReference type="SUPFAM" id="SSF55781">
    <property type="entry name" value="GAF domain-like"/>
    <property type="match status" value="1"/>
</dbReference>
<dbReference type="Proteomes" id="UP001154240">
    <property type="component" value="Unassembled WGS sequence"/>
</dbReference>
<proteinExistence type="predicted"/>
<evidence type="ECO:0000259" key="1">
    <source>
        <dbReference type="PROSITE" id="PS51832"/>
    </source>
</evidence>
<reference evidence="2" key="1">
    <citation type="journal article" date="2022" name="bioRxiv">
        <title>Thiovibrio frasassiensisgen. nov., sp. nov., an autotrophic, elemental sulfur disproportionating bacterium isolated from sulfidic karst sediment, and proposal of Thiovibrionaceae fam. nov.</title>
        <authorList>
            <person name="Aronson H."/>
            <person name="Thomas C."/>
            <person name="Bhattacharyya M."/>
            <person name="Eckstein S."/>
            <person name="Jensen S."/>
            <person name="Barco R."/>
            <person name="Macalady J."/>
            <person name="Amend J."/>
        </authorList>
    </citation>
    <scope>NUCLEOTIDE SEQUENCE</scope>
    <source>
        <strain evidence="2">RS19-109</strain>
    </source>
</reference>
<gene>
    <name evidence="2" type="ORF">OLX77_02030</name>
</gene>
<dbReference type="CDD" id="cd00077">
    <property type="entry name" value="HDc"/>
    <property type="match status" value="1"/>
</dbReference>
<keyword evidence="3" id="KW-1185">Reference proteome</keyword>
<dbReference type="PANTHER" id="PTHR43155:SF2">
    <property type="entry name" value="CYCLIC DI-GMP PHOSPHODIESTERASE PA4108"/>
    <property type="match status" value="1"/>
</dbReference>
<organism evidence="2 3">
    <name type="scientific">Thiovibrio frasassiensis</name>
    <dbReference type="NCBI Taxonomy" id="2984131"/>
    <lineage>
        <taxon>Bacteria</taxon>
        <taxon>Pseudomonadati</taxon>
        <taxon>Thermodesulfobacteriota</taxon>
        <taxon>Desulfobulbia</taxon>
        <taxon>Desulfobulbales</taxon>
        <taxon>Thiovibrionaceae</taxon>
        <taxon>Thiovibrio</taxon>
    </lineage>
</organism>
<dbReference type="SUPFAM" id="SSF109604">
    <property type="entry name" value="HD-domain/PDEase-like"/>
    <property type="match status" value="1"/>
</dbReference>
<dbReference type="InterPro" id="IPR003607">
    <property type="entry name" value="HD/PDEase_dom"/>
</dbReference>
<evidence type="ECO:0000313" key="2">
    <source>
        <dbReference type="EMBL" id="MDG4474938.1"/>
    </source>
</evidence>
<dbReference type="PANTHER" id="PTHR43155">
    <property type="entry name" value="CYCLIC DI-GMP PHOSPHODIESTERASE PA4108-RELATED"/>
    <property type="match status" value="1"/>
</dbReference>
<sequence length="479" mass="53121">MASIRDHLFDSSFLDQSIAYLAEAHKLAITVLDSDGATVASRRSEGSDTPTSRAYPFSFSSDIGSMVCGAPNPEQLEQAEPHIRYCLSALNSQLMRETELQETTEEMLQLASQMNFLFKVAKQIIGIDDLQKCYQIILEEIAKATKADQGFIQTKGRWDEEICVTHRMSEAEVAASRESSNLQRSAGVSTIICAREDGASLLYSPIKEKDGLSGQMLFIRALGHRAFSASEKQLVAIIENIISPTFETLRLYDSLQDLYLNTVKALAAAIDAKDQYTHGHSFRVAKYAMAIGGELGIDSQQLNDLEIAGYMHDLGKIGISELILGKPGKLTSEEFCLIQQHPVFTDKILQPIKLPPHILEGATQHHERMDGTGYPGGLVGMDISRFGRIIAVADVFDALTSKRPYRDALPVEEALQKLCEGIDTLFDREMILAFIAALQSDRSKEVLGEINMSLRHNDLQNLNHFLVELTEFAMTSKRD</sequence>
<protein>
    <submittedName>
        <fullName evidence="2">HD-GYP domain-containing protein</fullName>
    </submittedName>
</protein>
<dbReference type="SMART" id="SM00471">
    <property type="entry name" value="HDc"/>
    <property type="match status" value="1"/>
</dbReference>
<dbReference type="InterPro" id="IPR037522">
    <property type="entry name" value="HD_GYP_dom"/>
</dbReference>